<dbReference type="CDD" id="cd03825">
    <property type="entry name" value="GT4_WcaC-like"/>
    <property type="match status" value="1"/>
</dbReference>
<evidence type="ECO:0000313" key="2">
    <source>
        <dbReference type="EMBL" id="TDY13589.1"/>
    </source>
</evidence>
<dbReference type="PANTHER" id="PTHR12526">
    <property type="entry name" value="GLYCOSYLTRANSFERASE"/>
    <property type="match status" value="1"/>
</dbReference>
<dbReference type="RefSeq" id="WP_208325348.1">
    <property type="nucleotide sequence ID" value="NZ_SOQZ01000001.1"/>
</dbReference>
<protein>
    <submittedName>
        <fullName evidence="2">Glycosyltransferase involved in cell wall biosynthesis</fullName>
    </submittedName>
</protein>
<feature type="domain" description="Glycosyltransferase subfamily 4-like N-terminal" evidence="1">
    <location>
        <begin position="31"/>
        <end position="233"/>
    </location>
</feature>
<proteinExistence type="predicted"/>
<dbReference type="EMBL" id="SOQZ01000001">
    <property type="protein sequence ID" value="TDY13589.1"/>
    <property type="molecule type" value="Genomic_DNA"/>
</dbReference>
<dbReference type="Pfam" id="PF13692">
    <property type="entry name" value="Glyco_trans_1_4"/>
    <property type="match status" value="1"/>
</dbReference>
<accession>A0ABY2G9F2</accession>
<name>A0ABY2G9F2_9FLAO</name>
<dbReference type="PANTHER" id="PTHR12526:SF637">
    <property type="entry name" value="GLYCOSYLTRANSFERASE EPSF-RELATED"/>
    <property type="match status" value="1"/>
</dbReference>
<comment type="caution">
    <text evidence="2">The sequence shown here is derived from an EMBL/GenBank/DDBJ whole genome shotgun (WGS) entry which is preliminary data.</text>
</comment>
<dbReference type="InterPro" id="IPR028098">
    <property type="entry name" value="Glyco_trans_4-like_N"/>
</dbReference>
<dbReference type="SUPFAM" id="SSF53756">
    <property type="entry name" value="UDP-Glycosyltransferase/glycogen phosphorylase"/>
    <property type="match status" value="1"/>
</dbReference>
<reference evidence="2 3" key="1">
    <citation type="submission" date="2019-03" db="EMBL/GenBank/DDBJ databases">
        <title>Genomic Encyclopedia of Type Strains, Phase III (KMG-III): the genomes of soil and plant-associated and newly described type strains.</title>
        <authorList>
            <person name="Whitman W."/>
        </authorList>
    </citation>
    <scope>NUCLEOTIDE SEQUENCE [LARGE SCALE GENOMIC DNA]</scope>
    <source>
        <strain evidence="2 3">CGMCC 1.10957</strain>
    </source>
</reference>
<gene>
    <name evidence="2" type="ORF">A8975_0182</name>
</gene>
<dbReference type="Gene3D" id="3.40.50.2000">
    <property type="entry name" value="Glycogen Phosphorylase B"/>
    <property type="match status" value="2"/>
</dbReference>
<sequence>MAIVLVIQAIKARFECKIMKILIVNFSDIEGGAARASYRLHNSLLKEGVSSTMLVKTKKSDDYTVISPTSKIGKFTAKAQSIINPYPLLKYKEHDLFSPSFSPSFRIVKAINEINADIVHLHWINAGMLKIEDFSKIKAPIVWSLHDMWAFTGGCHYSKECERYKENCGKCIILKSNKENDLSRKIFNRKKKTFAKTNLTIIGLSKWLESCAKSSTLFRDKRVVNLPNPIDTNLFKQVEQKHARKLFNLPNDKKLILFGAMSATSDKRKGFDQLKKALKSINKECVELLIYGSSKPQNPENLGFKSHYLGRLYDDASLTAIYNAADVMIVPSLEENLSNVIMESLSCGTPVVGFDIGGNSDLIDHKENGYLAKPLDTNDLAKGIEWVLNNENYLGLKNKSRAKVLKNFDTTIVAKKYIQLYKSIN</sequence>
<evidence type="ECO:0000259" key="1">
    <source>
        <dbReference type="Pfam" id="PF13439"/>
    </source>
</evidence>
<evidence type="ECO:0000313" key="3">
    <source>
        <dbReference type="Proteomes" id="UP000294930"/>
    </source>
</evidence>
<organism evidence="2 3">
    <name type="scientific">Meridianimaribacter flavus</name>
    <dbReference type="NCBI Taxonomy" id="571115"/>
    <lineage>
        <taxon>Bacteria</taxon>
        <taxon>Pseudomonadati</taxon>
        <taxon>Bacteroidota</taxon>
        <taxon>Flavobacteriia</taxon>
        <taxon>Flavobacteriales</taxon>
        <taxon>Flavobacteriaceae</taxon>
        <taxon>Meridianimaribacter</taxon>
    </lineage>
</organism>
<dbReference type="Proteomes" id="UP000294930">
    <property type="component" value="Unassembled WGS sequence"/>
</dbReference>
<keyword evidence="3" id="KW-1185">Reference proteome</keyword>
<dbReference type="Pfam" id="PF13439">
    <property type="entry name" value="Glyco_transf_4"/>
    <property type="match status" value="1"/>
</dbReference>